<dbReference type="OrthoDB" id="270568at2759"/>
<keyword evidence="2" id="KW-1133">Transmembrane helix</keyword>
<keyword evidence="2" id="KW-0472">Membrane</keyword>
<protein>
    <submittedName>
        <fullName evidence="3">Uncharacterized protein</fullName>
    </submittedName>
</protein>
<dbReference type="Proteomes" id="UP000749559">
    <property type="component" value="Unassembled WGS sequence"/>
</dbReference>
<evidence type="ECO:0000313" key="4">
    <source>
        <dbReference type="Proteomes" id="UP000749559"/>
    </source>
</evidence>
<accession>A0A8J1TV77</accession>
<dbReference type="AlphaFoldDB" id="A0A8J1TV77"/>
<feature type="transmembrane region" description="Helical" evidence="2">
    <location>
        <begin position="660"/>
        <end position="680"/>
    </location>
</feature>
<sequence>MDDNMEEDYNESGIEIVSLKDRLTHITIKDLAVVLLCAISVYLVRVRDSYSLKPMWRHDFIDQKKLTNEDDIKLPSPIITDIESDGVNEVIFITNDLKLMMLAQPRPTESIVLPHMDVKFETVLPVNASKGGKTSHPVAMTTGYLEPYQEMGQIRKQVIVVVTDDWHVMCFNHELRFLWQAQLMDVGQVRDNYFVKAMSVSVNSYSIKRDDSGSVLVGGSYGHKHHQKSWSDISAQQGQLDDESRHAGEEDSYTHFSTYALSGSDGSIRWHHLPGDFDEQKPEPEDLWSSHHWKLSLKKGHLHAGESHWSKYHDDILTQLPHSWHDLSSTSLNLARFTKSPSKKTKTEDVTPTMASILGSDHIMGFQYGGLQPHSKDEHVGNPNAVVIQNHDGIEVLNLQSGQPMTRISLPDEKTIYTDINNDGKIDQIKTSFSRPYSDTHECNAIVMSLPPNAKTIFTGPICETPSMMGVLSHKSGDTIFYDYTVPEDLRLAVPPIAVKSVAKRSGILNHIKGYNLLAKKGYDSLYFTSHGKVTSYGPSGEFHWQVTLPTKWAHITHVVDDSIYADSLVASIYQHSFQPSMKAISLLVYGREDILLTSGWSDIALTDLQDGHLMAEHSLPCKPSATMVTGDYNNDGRTDIIVSCSIGYIGFSIESESNIIYTILLGMLLLLIAFFLTWLCTPDHIHAIVDNDDL</sequence>
<gene>
    <name evidence="3" type="ORF">OFUS_LOCUS6249</name>
</gene>
<evidence type="ECO:0000256" key="2">
    <source>
        <dbReference type="SAM" id="Phobius"/>
    </source>
</evidence>
<keyword evidence="2" id="KW-0812">Transmembrane</keyword>
<reference evidence="3" key="1">
    <citation type="submission" date="2022-03" db="EMBL/GenBank/DDBJ databases">
        <authorList>
            <person name="Martin C."/>
        </authorList>
    </citation>
    <scope>NUCLEOTIDE SEQUENCE</scope>
</reference>
<dbReference type="EMBL" id="CAIIXF020000003">
    <property type="protein sequence ID" value="CAH1779441.1"/>
    <property type="molecule type" value="Genomic_DNA"/>
</dbReference>
<evidence type="ECO:0000256" key="1">
    <source>
        <dbReference type="SAM" id="MobiDB-lite"/>
    </source>
</evidence>
<dbReference type="PANTHER" id="PTHR34284:SF1">
    <property type="entry name" value="FG-GAP REPEAT-CONTAINING PROTEIN"/>
    <property type="match status" value="1"/>
</dbReference>
<dbReference type="PANTHER" id="PTHR34284">
    <property type="entry name" value="FG-GAP REPEAT-CONTAINING PROTEIN"/>
    <property type="match status" value="1"/>
</dbReference>
<organism evidence="3 4">
    <name type="scientific">Owenia fusiformis</name>
    <name type="common">Polychaete worm</name>
    <dbReference type="NCBI Taxonomy" id="6347"/>
    <lineage>
        <taxon>Eukaryota</taxon>
        <taxon>Metazoa</taxon>
        <taxon>Spiralia</taxon>
        <taxon>Lophotrochozoa</taxon>
        <taxon>Annelida</taxon>
        <taxon>Polychaeta</taxon>
        <taxon>Sedentaria</taxon>
        <taxon>Canalipalpata</taxon>
        <taxon>Sabellida</taxon>
        <taxon>Oweniida</taxon>
        <taxon>Oweniidae</taxon>
        <taxon>Owenia</taxon>
    </lineage>
</organism>
<proteinExistence type="predicted"/>
<name>A0A8J1TV77_OWEFU</name>
<comment type="caution">
    <text evidence="3">The sequence shown here is derived from an EMBL/GenBank/DDBJ whole genome shotgun (WGS) entry which is preliminary data.</text>
</comment>
<evidence type="ECO:0000313" key="3">
    <source>
        <dbReference type="EMBL" id="CAH1779441.1"/>
    </source>
</evidence>
<keyword evidence="4" id="KW-1185">Reference proteome</keyword>
<feature type="region of interest" description="Disordered" evidence="1">
    <location>
        <begin position="226"/>
        <end position="249"/>
    </location>
</feature>
<feature type="compositionally biased region" description="Polar residues" evidence="1">
    <location>
        <begin position="230"/>
        <end position="239"/>
    </location>
</feature>